<organism evidence="2 3">
    <name type="scientific">Kingdonia uniflora</name>
    <dbReference type="NCBI Taxonomy" id="39325"/>
    <lineage>
        <taxon>Eukaryota</taxon>
        <taxon>Viridiplantae</taxon>
        <taxon>Streptophyta</taxon>
        <taxon>Embryophyta</taxon>
        <taxon>Tracheophyta</taxon>
        <taxon>Spermatophyta</taxon>
        <taxon>Magnoliopsida</taxon>
        <taxon>Ranunculales</taxon>
        <taxon>Circaeasteraceae</taxon>
        <taxon>Kingdonia</taxon>
    </lineage>
</organism>
<keyword evidence="3" id="KW-1185">Reference proteome</keyword>
<dbReference type="Gene3D" id="3.10.110.10">
    <property type="entry name" value="Ubiquitin Conjugating Enzyme"/>
    <property type="match status" value="1"/>
</dbReference>
<evidence type="ECO:0000313" key="2">
    <source>
        <dbReference type="EMBL" id="KAF6139572.1"/>
    </source>
</evidence>
<dbReference type="InterPro" id="IPR016135">
    <property type="entry name" value="UBQ-conjugating_enzyme/RWD"/>
</dbReference>
<dbReference type="SMART" id="SM00212">
    <property type="entry name" value="UBCc"/>
    <property type="match status" value="1"/>
</dbReference>
<evidence type="ECO:0000313" key="3">
    <source>
        <dbReference type="Proteomes" id="UP000541444"/>
    </source>
</evidence>
<sequence length="164" mass="18496">MTTSSAHARKALSKIVANRLQKELSEWKTPHLGLNTKSPIISKGIWGWIIEVNGASGTLYSNETYQLQVDFPEHHPMETPQVIFIHPAPSHPHIYSNGHICLGKFWWTSARKLRINALVLEDVLLTLPRRIISEVMLKLGDIGKMPLRTRPLDIEIVMNSSDAS</sequence>
<dbReference type="PROSITE" id="PS50127">
    <property type="entry name" value="UBC_2"/>
    <property type="match status" value="1"/>
</dbReference>
<dbReference type="SUPFAM" id="SSF54495">
    <property type="entry name" value="UBC-like"/>
    <property type="match status" value="1"/>
</dbReference>
<evidence type="ECO:0000259" key="1">
    <source>
        <dbReference type="PROSITE" id="PS50127"/>
    </source>
</evidence>
<gene>
    <name evidence="2" type="ORF">GIB67_015529</name>
</gene>
<dbReference type="AlphaFoldDB" id="A0A7J7LAI0"/>
<accession>A0A7J7LAI0</accession>
<proteinExistence type="predicted"/>
<reference evidence="2 3" key="1">
    <citation type="journal article" date="2020" name="IScience">
        <title>Genome Sequencing of the Endangered Kingdonia uniflora (Circaeasteraceae, Ranunculales) Reveals Potential Mechanisms of Evolutionary Specialization.</title>
        <authorList>
            <person name="Sun Y."/>
            <person name="Deng T."/>
            <person name="Zhang A."/>
            <person name="Moore M.J."/>
            <person name="Landis J.B."/>
            <person name="Lin N."/>
            <person name="Zhang H."/>
            <person name="Zhang X."/>
            <person name="Huang J."/>
            <person name="Zhang X."/>
            <person name="Sun H."/>
            <person name="Wang H."/>
        </authorList>
    </citation>
    <scope>NUCLEOTIDE SEQUENCE [LARGE SCALE GENOMIC DNA]</scope>
    <source>
        <strain evidence="2">TB1705</strain>
        <tissue evidence="2">Leaf</tissue>
    </source>
</reference>
<name>A0A7J7LAI0_9MAGN</name>
<dbReference type="PANTHER" id="PTHR24067">
    <property type="entry name" value="UBIQUITIN-CONJUGATING ENZYME E2"/>
    <property type="match status" value="1"/>
</dbReference>
<dbReference type="OrthoDB" id="406833at2759"/>
<dbReference type="Proteomes" id="UP000541444">
    <property type="component" value="Unassembled WGS sequence"/>
</dbReference>
<dbReference type="Pfam" id="PF00179">
    <property type="entry name" value="UQ_con"/>
    <property type="match status" value="1"/>
</dbReference>
<protein>
    <recommendedName>
        <fullName evidence="1">UBC core domain-containing protein</fullName>
    </recommendedName>
</protein>
<dbReference type="InterPro" id="IPR050113">
    <property type="entry name" value="Ub_conjugating_enzyme"/>
</dbReference>
<dbReference type="EMBL" id="JACGCM010002464">
    <property type="protein sequence ID" value="KAF6139572.1"/>
    <property type="molecule type" value="Genomic_DNA"/>
</dbReference>
<dbReference type="InterPro" id="IPR000608">
    <property type="entry name" value="UBC"/>
</dbReference>
<comment type="caution">
    <text evidence="2">The sequence shown here is derived from an EMBL/GenBank/DDBJ whole genome shotgun (WGS) entry which is preliminary data.</text>
</comment>
<feature type="domain" description="UBC core" evidence="1">
    <location>
        <begin position="15"/>
        <end position="164"/>
    </location>
</feature>